<gene>
    <name evidence="2" type="ORF">SAMN05443551_2057</name>
</gene>
<dbReference type="OrthoDB" id="9813092at2"/>
<name>A0A1M5SAC3_9RHOB</name>
<keyword evidence="2" id="KW-0808">Transferase</keyword>
<dbReference type="EMBL" id="FQXC01000002">
    <property type="protein sequence ID" value="SHH35238.1"/>
    <property type="molecule type" value="Genomic_DNA"/>
</dbReference>
<evidence type="ECO:0000313" key="2">
    <source>
        <dbReference type="EMBL" id="SHH35238.1"/>
    </source>
</evidence>
<dbReference type="Gene3D" id="1.20.1050.10">
    <property type="match status" value="1"/>
</dbReference>
<organism evidence="2 3">
    <name type="scientific">Marivita hallyeonensis</name>
    <dbReference type="NCBI Taxonomy" id="996342"/>
    <lineage>
        <taxon>Bacteria</taxon>
        <taxon>Pseudomonadati</taxon>
        <taxon>Pseudomonadota</taxon>
        <taxon>Alphaproteobacteria</taxon>
        <taxon>Rhodobacterales</taxon>
        <taxon>Roseobacteraceae</taxon>
        <taxon>Marivita</taxon>
    </lineage>
</organism>
<dbReference type="PROSITE" id="PS50404">
    <property type="entry name" value="GST_NTER"/>
    <property type="match status" value="1"/>
</dbReference>
<dbReference type="Pfam" id="PF13410">
    <property type="entry name" value="GST_C_2"/>
    <property type="match status" value="1"/>
</dbReference>
<dbReference type="Pfam" id="PF13409">
    <property type="entry name" value="GST_N_2"/>
    <property type="match status" value="1"/>
</dbReference>
<dbReference type="GO" id="GO:0016740">
    <property type="term" value="F:transferase activity"/>
    <property type="evidence" value="ECO:0007669"/>
    <property type="project" value="UniProtKB-KW"/>
</dbReference>
<dbReference type="InterPro" id="IPR036282">
    <property type="entry name" value="Glutathione-S-Trfase_C_sf"/>
</dbReference>
<dbReference type="InterPro" id="IPR004045">
    <property type="entry name" value="Glutathione_S-Trfase_N"/>
</dbReference>
<feature type="domain" description="GST N-terminal" evidence="1">
    <location>
        <begin position="1"/>
        <end position="80"/>
    </location>
</feature>
<dbReference type="InterPro" id="IPR036249">
    <property type="entry name" value="Thioredoxin-like_sf"/>
</dbReference>
<dbReference type="Gene3D" id="3.40.30.10">
    <property type="entry name" value="Glutaredoxin"/>
    <property type="match status" value="1"/>
</dbReference>
<dbReference type="RefSeq" id="WP_072777362.1">
    <property type="nucleotide sequence ID" value="NZ_FQXC01000002.1"/>
</dbReference>
<dbReference type="PANTHER" id="PTHR43968">
    <property type="match status" value="1"/>
</dbReference>
<proteinExistence type="predicted"/>
<dbReference type="InterPro" id="IPR050983">
    <property type="entry name" value="GST_Omega/HSP26"/>
</dbReference>
<dbReference type="SUPFAM" id="SSF52833">
    <property type="entry name" value="Thioredoxin-like"/>
    <property type="match status" value="1"/>
</dbReference>
<dbReference type="GO" id="GO:0005737">
    <property type="term" value="C:cytoplasm"/>
    <property type="evidence" value="ECO:0007669"/>
    <property type="project" value="TreeGrafter"/>
</dbReference>
<keyword evidence="3" id="KW-1185">Reference proteome</keyword>
<evidence type="ECO:0000259" key="1">
    <source>
        <dbReference type="PROSITE" id="PS50404"/>
    </source>
</evidence>
<dbReference type="SUPFAM" id="SSF47616">
    <property type="entry name" value="GST C-terminal domain-like"/>
    <property type="match status" value="1"/>
</dbReference>
<accession>A0A1M5SAC3</accession>
<evidence type="ECO:0000313" key="3">
    <source>
        <dbReference type="Proteomes" id="UP000184221"/>
    </source>
</evidence>
<reference evidence="2 3" key="1">
    <citation type="submission" date="2016-11" db="EMBL/GenBank/DDBJ databases">
        <authorList>
            <person name="Jaros S."/>
            <person name="Januszkiewicz K."/>
            <person name="Wedrychowicz H."/>
        </authorList>
    </citation>
    <scope>NUCLEOTIDE SEQUENCE [LARGE SCALE GENOMIC DNA]</scope>
    <source>
        <strain evidence="2 3">DSM 29431</strain>
    </source>
</reference>
<dbReference type="PANTHER" id="PTHR43968:SF6">
    <property type="entry name" value="GLUTATHIONE S-TRANSFERASE OMEGA"/>
    <property type="match status" value="1"/>
</dbReference>
<dbReference type="STRING" id="996342.SAMN05443551_2057"/>
<sequence length="198" mass="22007">MHLYINTTSPFVRLVRLAIEEKGLSDKVELEIVDPWADPDTFLKANPAGRVPTLTTDEGHVIAEAHLILRYLDEIAQPSIYPSEDLARTLEIAAPALGATEASTAIIIGRKSSANFDTDMVGSKRFRSIASGLAWLDANLPRDFADRPDIANFAAVTLIDYVVFRFTDRDWLADLPNLSAWRERQKGHPSVEATMPYI</sequence>
<protein>
    <submittedName>
        <fullName evidence="2">Glutathione S-transferase</fullName>
    </submittedName>
</protein>
<dbReference type="AlphaFoldDB" id="A0A1M5SAC3"/>
<dbReference type="Proteomes" id="UP000184221">
    <property type="component" value="Unassembled WGS sequence"/>
</dbReference>